<feature type="domain" description="Haemolysin-type calcium binding-related" evidence="2">
    <location>
        <begin position="59"/>
        <end position="95"/>
    </location>
</feature>
<evidence type="ECO:0000313" key="4">
    <source>
        <dbReference type="Proteomes" id="UP001455709"/>
    </source>
</evidence>
<evidence type="ECO:0000256" key="1">
    <source>
        <dbReference type="ARBA" id="ARBA00022837"/>
    </source>
</evidence>
<comment type="caution">
    <text evidence="3">The sequence shown here is derived from an EMBL/GenBank/DDBJ whole genome shotgun (WGS) entry which is preliminary data.</text>
</comment>
<evidence type="ECO:0000259" key="2">
    <source>
        <dbReference type="Pfam" id="PF06594"/>
    </source>
</evidence>
<dbReference type="SUPFAM" id="SSF51120">
    <property type="entry name" value="beta-Roll"/>
    <property type="match status" value="1"/>
</dbReference>
<accession>A0ABV0FGA9</accession>
<dbReference type="InterPro" id="IPR011049">
    <property type="entry name" value="Serralysin-like_metalloprot_C"/>
</dbReference>
<dbReference type="Proteomes" id="UP001455709">
    <property type="component" value="Unassembled WGS sequence"/>
</dbReference>
<reference evidence="3 4" key="1">
    <citation type="submission" date="2024-05" db="EMBL/GenBank/DDBJ databases">
        <authorList>
            <person name="De Oliveira J.P."/>
            <person name="Noriler S.A."/>
            <person name="De Oliveira A.G."/>
            <person name="Sipoli D.S."/>
        </authorList>
    </citation>
    <scope>NUCLEOTIDE SEQUENCE [LARGE SCALE GENOMIC DNA]</scope>
    <source>
        <strain evidence="3 4">LABIM189</strain>
    </source>
</reference>
<dbReference type="InterPro" id="IPR010566">
    <property type="entry name" value="Haemolys_ca-bd"/>
</dbReference>
<dbReference type="RefSeq" id="WP_347371733.1">
    <property type="nucleotide sequence ID" value="NZ_JBDOJC010000001.1"/>
</dbReference>
<protein>
    <submittedName>
        <fullName evidence="3">Calcium-binding protein</fullName>
    </submittedName>
</protein>
<keyword evidence="4" id="KW-1185">Reference proteome</keyword>
<evidence type="ECO:0000313" key="3">
    <source>
        <dbReference type="EMBL" id="MEO2219130.1"/>
    </source>
</evidence>
<dbReference type="Pfam" id="PF06594">
    <property type="entry name" value="HCBP_related"/>
    <property type="match status" value="1"/>
</dbReference>
<sequence>MDGSYAKDVYVFNLGDGQDQITDNAQSYRDYADSDPNFRDELRMGVSADRLFFHQSGNNLEISIIGTEDKVTVNNWFQDKAYQIELVKTSDGKTLMSSQVQSLVDAMASFSPSANASAAMPIEFDSVQKSIVSSSWQ</sequence>
<organism evidence="3 4">
    <name type="scientific">Chromobacterium vaccinii</name>
    <dbReference type="NCBI Taxonomy" id="1108595"/>
    <lineage>
        <taxon>Bacteria</taxon>
        <taxon>Pseudomonadati</taxon>
        <taxon>Pseudomonadota</taxon>
        <taxon>Betaproteobacteria</taxon>
        <taxon>Neisseriales</taxon>
        <taxon>Chromobacteriaceae</taxon>
        <taxon>Chromobacterium</taxon>
    </lineage>
</organism>
<proteinExistence type="predicted"/>
<gene>
    <name evidence="3" type="ORF">ABGV49_18920</name>
</gene>
<name>A0ABV0FGA9_9NEIS</name>
<dbReference type="EMBL" id="JBDOJC010000001">
    <property type="protein sequence ID" value="MEO2219130.1"/>
    <property type="molecule type" value="Genomic_DNA"/>
</dbReference>
<keyword evidence="1" id="KW-0106">Calcium</keyword>